<protein>
    <submittedName>
        <fullName evidence="1">Uncharacterized protein</fullName>
    </submittedName>
</protein>
<dbReference type="Proteomes" id="UP000638648">
    <property type="component" value="Unassembled WGS sequence"/>
</dbReference>
<reference evidence="1" key="1">
    <citation type="submission" date="2020-10" db="EMBL/GenBank/DDBJ databases">
        <title>Sequencing the genomes of 1000 actinobacteria strains.</title>
        <authorList>
            <person name="Klenk H.-P."/>
        </authorList>
    </citation>
    <scope>NUCLEOTIDE SEQUENCE</scope>
    <source>
        <strain evidence="1">DSM 45354</strain>
    </source>
</reference>
<accession>A0A927MQU6</accession>
<keyword evidence="2" id="KW-1185">Reference proteome</keyword>
<organism evidence="1 2">
    <name type="scientific">Actinopolymorpha pittospori</name>
    <dbReference type="NCBI Taxonomy" id="648752"/>
    <lineage>
        <taxon>Bacteria</taxon>
        <taxon>Bacillati</taxon>
        <taxon>Actinomycetota</taxon>
        <taxon>Actinomycetes</taxon>
        <taxon>Propionibacteriales</taxon>
        <taxon>Actinopolymorphaceae</taxon>
        <taxon>Actinopolymorpha</taxon>
    </lineage>
</organism>
<gene>
    <name evidence="1" type="ORF">HEB94_001385</name>
</gene>
<evidence type="ECO:0000313" key="2">
    <source>
        <dbReference type="Proteomes" id="UP000638648"/>
    </source>
</evidence>
<proteinExistence type="predicted"/>
<name>A0A927MQU6_9ACTN</name>
<comment type="caution">
    <text evidence="1">The sequence shown here is derived from an EMBL/GenBank/DDBJ whole genome shotgun (WGS) entry which is preliminary data.</text>
</comment>
<evidence type="ECO:0000313" key="1">
    <source>
        <dbReference type="EMBL" id="MBE1604537.1"/>
    </source>
</evidence>
<dbReference type="AlphaFoldDB" id="A0A927MQU6"/>
<sequence length="35" mass="4131">MWTQVAARMLTWRRARTHTGTLPGVVAFQRRFDGR</sequence>
<dbReference type="EMBL" id="JADBEM010000001">
    <property type="protein sequence ID" value="MBE1604537.1"/>
    <property type="molecule type" value="Genomic_DNA"/>
</dbReference>